<dbReference type="EMBL" id="AFGF01000221">
    <property type="protein sequence ID" value="EGO62392.1"/>
    <property type="molecule type" value="Genomic_DNA"/>
</dbReference>
<dbReference type="RefSeq" id="WP_004098611.1">
    <property type="nucleotide sequence ID" value="NZ_AFGF01000221.1"/>
</dbReference>
<dbReference type="STRING" id="1009370.ALO_18210"/>
<dbReference type="InterPro" id="IPR010045">
    <property type="entry name" value="DeoB"/>
</dbReference>
<dbReference type="GO" id="GO:0009117">
    <property type="term" value="P:nucleotide metabolic process"/>
    <property type="evidence" value="ECO:0007669"/>
    <property type="project" value="InterPro"/>
</dbReference>
<feature type="domain" description="Metalloenzyme" evidence="5">
    <location>
        <begin position="188"/>
        <end position="299"/>
    </location>
</feature>
<keyword evidence="7" id="KW-1185">Reference proteome</keyword>
<evidence type="ECO:0000313" key="6">
    <source>
        <dbReference type="EMBL" id="EGO62392.1"/>
    </source>
</evidence>
<dbReference type="eggNOG" id="COG3635">
    <property type="taxonomic scope" value="Bacteria"/>
</dbReference>
<dbReference type="SUPFAM" id="SSF53649">
    <property type="entry name" value="Alkaline phosphatase-like"/>
    <property type="match status" value="1"/>
</dbReference>
<evidence type="ECO:0000259" key="5">
    <source>
        <dbReference type="Pfam" id="PF01676"/>
    </source>
</evidence>
<dbReference type="GO" id="GO:0000287">
    <property type="term" value="F:magnesium ion binding"/>
    <property type="evidence" value="ECO:0007669"/>
    <property type="project" value="InterPro"/>
</dbReference>
<gene>
    <name evidence="6" type="ORF">ALO_18210</name>
</gene>
<keyword evidence="3" id="KW-0464">Manganese</keyword>
<dbReference type="Gene3D" id="3.40.720.10">
    <property type="entry name" value="Alkaline Phosphatase, subunit A"/>
    <property type="match status" value="1"/>
</dbReference>
<dbReference type="Proteomes" id="UP000003240">
    <property type="component" value="Unassembled WGS sequence"/>
</dbReference>
<name>F7NNF1_9FIRM</name>
<organism evidence="6 7">
    <name type="scientific">Acetonema longum DSM 6540</name>
    <dbReference type="NCBI Taxonomy" id="1009370"/>
    <lineage>
        <taxon>Bacteria</taxon>
        <taxon>Bacillati</taxon>
        <taxon>Bacillota</taxon>
        <taxon>Negativicutes</taxon>
        <taxon>Acetonemataceae</taxon>
        <taxon>Acetonema</taxon>
    </lineage>
</organism>
<keyword evidence="2" id="KW-0479">Metal-binding</keyword>
<dbReference type="InterPro" id="IPR017850">
    <property type="entry name" value="Alkaline_phosphatase_core_sf"/>
</dbReference>
<dbReference type="Pfam" id="PF01676">
    <property type="entry name" value="Metalloenzyme"/>
    <property type="match status" value="1"/>
</dbReference>
<sequence length="308" mass="33923">MRVLLVFIDGLGLGEANPEKNPLFRFQSSFFRTDMPPAVGQVVCRKWQGKSYFLIPTDAALDVPGLPQSATGQTAIFTGVNAAKAVGHHVQAFPGPQLIKIITEQGILTQLRQKGFQVTSANVYTSNYLELVAQRKRRHSVTTQVILTGGLPLRSLPEILCGRAVSQDLTNEMLPQFGVRGVPVISAAKAAARLIRIASEQHFTMFEYFQTDFCGHARDWMRAEQIAGLLEEFIGALFSLAAEDMLILVTNDHGNFEDFSVKTHTLNLVPTLAFGSQAEEASRRIRSLTDITPVIVSILERNEPGDSR</sequence>
<dbReference type="GO" id="GO:0005829">
    <property type="term" value="C:cytosol"/>
    <property type="evidence" value="ECO:0007669"/>
    <property type="project" value="TreeGrafter"/>
</dbReference>
<proteinExistence type="inferred from homology"/>
<protein>
    <submittedName>
        <fullName evidence="6">Metalloenzyme domain protein</fullName>
    </submittedName>
</protein>
<dbReference type="GO" id="GO:0043094">
    <property type="term" value="P:metabolic compound salvage"/>
    <property type="evidence" value="ECO:0007669"/>
    <property type="project" value="InterPro"/>
</dbReference>
<comment type="caution">
    <text evidence="6">The sequence shown here is derived from an EMBL/GenBank/DDBJ whole genome shotgun (WGS) entry which is preliminary data.</text>
</comment>
<evidence type="ECO:0000256" key="1">
    <source>
        <dbReference type="ARBA" id="ARBA00010373"/>
    </source>
</evidence>
<dbReference type="InterPro" id="IPR006124">
    <property type="entry name" value="Metalloenzyme"/>
</dbReference>
<evidence type="ECO:0000256" key="4">
    <source>
        <dbReference type="ARBA" id="ARBA00023235"/>
    </source>
</evidence>
<evidence type="ECO:0000313" key="7">
    <source>
        <dbReference type="Proteomes" id="UP000003240"/>
    </source>
</evidence>
<dbReference type="OrthoDB" id="9778226at2"/>
<accession>F7NNF1</accession>
<reference evidence="6 7" key="1">
    <citation type="journal article" date="2011" name="EMBO J.">
        <title>Structural diversity of bacterial flagellar motors.</title>
        <authorList>
            <person name="Chen S."/>
            <person name="Beeby M."/>
            <person name="Murphy G.E."/>
            <person name="Leadbetter J.R."/>
            <person name="Hendrixson D.R."/>
            <person name="Briegel A."/>
            <person name="Li Z."/>
            <person name="Shi J."/>
            <person name="Tocheva E.I."/>
            <person name="Muller A."/>
            <person name="Dobro M.J."/>
            <person name="Jensen G.J."/>
        </authorList>
    </citation>
    <scope>NUCLEOTIDE SEQUENCE [LARGE SCALE GENOMIC DNA]</scope>
    <source>
        <strain evidence="6 7">DSM 6540</strain>
    </source>
</reference>
<dbReference type="PANTHER" id="PTHR21110:SF0">
    <property type="entry name" value="PHOSPHOPENTOMUTASE"/>
    <property type="match status" value="1"/>
</dbReference>
<dbReference type="GO" id="GO:0008973">
    <property type="term" value="F:phosphopentomutase activity"/>
    <property type="evidence" value="ECO:0007669"/>
    <property type="project" value="InterPro"/>
</dbReference>
<evidence type="ECO:0000256" key="2">
    <source>
        <dbReference type="ARBA" id="ARBA00022723"/>
    </source>
</evidence>
<keyword evidence="4" id="KW-0413">Isomerase</keyword>
<dbReference type="PANTHER" id="PTHR21110">
    <property type="entry name" value="PHOSPHOPENTOMUTASE"/>
    <property type="match status" value="1"/>
</dbReference>
<comment type="similarity">
    <text evidence="1">Belongs to the phosphopentomutase family.</text>
</comment>
<dbReference type="AlphaFoldDB" id="F7NNF1"/>
<evidence type="ECO:0000256" key="3">
    <source>
        <dbReference type="ARBA" id="ARBA00023211"/>
    </source>
</evidence>